<reference evidence="2" key="2">
    <citation type="submission" date="2025-08" db="UniProtKB">
        <authorList>
            <consortium name="Ensembl"/>
        </authorList>
    </citation>
    <scope>IDENTIFICATION</scope>
</reference>
<dbReference type="GeneID" id="114647588"/>
<feature type="region of interest" description="Disordered" evidence="1">
    <location>
        <begin position="147"/>
        <end position="167"/>
    </location>
</feature>
<sequence length="167" mass="19313">MPSTRDPFPFPKYENDDSFMGRAKREKVSEFSKPTHLAQQEDPWNRLNTTATLSSSRREVYHFDPEAPRDNLDFVLKTTYNHHEELLRDKNQTVIQKETVTEDHGRILKNRVKEVPSPTEAEKYATRLWVSPAKQSIHNIGGAIESHHSASTNRGYSRKHDGGFYCT</sequence>
<gene>
    <name evidence="2" type="primary">cfap276</name>
</gene>
<dbReference type="Ensembl" id="ENSECRT00000020888.1">
    <property type="protein sequence ID" value="ENSECRP00000020446.1"/>
    <property type="gene ID" value="ENSECRG00000013736.1"/>
</dbReference>
<dbReference type="RefSeq" id="XP_028652032.1">
    <property type="nucleotide sequence ID" value="XM_028796199.2"/>
</dbReference>
<dbReference type="AlphaFoldDB" id="A0A8C4SSK0"/>
<evidence type="ECO:0000313" key="2">
    <source>
        <dbReference type="Ensembl" id="ENSECRP00000020446.1"/>
    </source>
</evidence>
<keyword evidence="3" id="KW-1185">Reference proteome</keyword>
<proteinExistence type="predicted"/>
<dbReference type="InterPro" id="IPR022179">
    <property type="entry name" value="CFAP276"/>
</dbReference>
<name>A0A8C4SSK0_ERPCA</name>
<dbReference type="GeneTree" id="ENSGT01030000234625"/>
<evidence type="ECO:0000313" key="3">
    <source>
        <dbReference type="Proteomes" id="UP000694620"/>
    </source>
</evidence>
<reference evidence="2" key="1">
    <citation type="submission" date="2021-06" db="EMBL/GenBank/DDBJ databases">
        <authorList>
            <consortium name="Wellcome Sanger Institute Data Sharing"/>
        </authorList>
    </citation>
    <scope>NUCLEOTIDE SEQUENCE [LARGE SCALE GENOMIC DNA]</scope>
</reference>
<organism evidence="2 3">
    <name type="scientific">Erpetoichthys calabaricus</name>
    <name type="common">Rope fish</name>
    <name type="synonym">Calamoichthys calabaricus</name>
    <dbReference type="NCBI Taxonomy" id="27687"/>
    <lineage>
        <taxon>Eukaryota</taxon>
        <taxon>Metazoa</taxon>
        <taxon>Chordata</taxon>
        <taxon>Craniata</taxon>
        <taxon>Vertebrata</taxon>
        <taxon>Euteleostomi</taxon>
        <taxon>Actinopterygii</taxon>
        <taxon>Polypteriformes</taxon>
        <taxon>Polypteridae</taxon>
        <taxon>Erpetoichthys</taxon>
    </lineage>
</organism>
<feature type="region of interest" description="Disordered" evidence="1">
    <location>
        <begin position="1"/>
        <end position="39"/>
    </location>
</feature>
<dbReference type="OrthoDB" id="10013535at2759"/>
<protein>
    <submittedName>
        <fullName evidence="2">Si:ch211-163l21.7</fullName>
    </submittedName>
</protein>
<feature type="compositionally biased region" description="Basic and acidic residues" evidence="1">
    <location>
        <begin position="158"/>
        <end position="167"/>
    </location>
</feature>
<accession>A0A8C4SSK0</accession>
<reference evidence="2" key="3">
    <citation type="submission" date="2025-09" db="UniProtKB">
        <authorList>
            <consortium name="Ensembl"/>
        </authorList>
    </citation>
    <scope>IDENTIFICATION</scope>
</reference>
<evidence type="ECO:0000256" key="1">
    <source>
        <dbReference type="SAM" id="MobiDB-lite"/>
    </source>
</evidence>
<dbReference type="Pfam" id="PF12494">
    <property type="entry name" value="DUF3695"/>
    <property type="match status" value="1"/>
</dbReference>
<dbReference type="Proteomes" id="UP000694620">
    <property type="component" value="Chromosome 3"/>
</dbReference>